<dbReference type="InterPro" id="IPR013128">
    <property type="entry name" value="Peptidase_C1A"/>
</dbReference>
<reference evidence="7 8" key="1">
    <citation type="journal article" date="2019" name="PLoS Biol.">
        <title>Sex chromosomes control vertical transmission of feminizing Wolbachia symbionts in an isopod.</title>
        <authorList>
            <person name="Becking T."/>
            <person name="Chebbi M.A."/>
            <person name="Giraud I."/>
            <person name="Moumen B."/>
            <person name="Laverre T."/>
            <person name="Caubet Y."/>
            <person name="Peccoud J."/>
            <person name="Gilbert C."/>
            <person name="Cordaux R."/>
        </authorList>
    </citation>
    <scope>NUCLEOTIDE SEQUENCE [LARGE SCALE GENOMIC DNA]</scope>
    <source>
        <strain evidence="7">ANa2</strain>
        <tissue evidence="7">Whole body excluding digestive tract and cuticle</tissue>
    </source>
</reference>
<keyword evidence="4" id="KW-0788">Thiol protease</keyword>
<dbReference type="Pfam" id="PF00112">
    <property type="entry name" value="Peptidase_C1"/>
    <property type="match status" value="2"/>
</dbReference>
<dbReference type="PROSITE" id="PS00139">
    <property type="entry name" value="THIOL_PROTEASE_CYS"/>
    <property type="match status" value="2"/>
</dbReference>
<dbReference type="GO" id="GO:0008234">
    <property type="term" value="F:cysteine-type peptidase activity"/>
    <property type="evidence" value="ECO:0007669"/>
    <property type="project" value="UniProtKB-KW"/>
</dbReference>
<dbReference type="PANTHER" id="PTHR12411">
    <property type="entry name" value="CYSTEINE PROTEASE FAMILY C1-RELATED"/>
    <property type="match status" value="1"/>
</dbReference>
<evidence type="ECO:0000313" key="7">
    <source>
        <dbReference type="EMBL" id="KAB7501366.1"/>
    </source>
</evidence>
<dbReference type="InterPro" id="IPR025661">
    <property type="entry name" value="Pept_asp_AS"/>
</dbReference>
<dbReference type="InterPro" id="IPR039417">
    <property type="entry name" value="Peptidase_C1A_papain-like"/>
</dbReference>
<dbReference type="InterPro" id="IPR038765">
    <property type="entry name" value="Papain-like_cys_pep_sf"/>
</dbReference>
<dbReference type="PRINTS" id="PR00705">
    <property type="entry name" value="PAPAIN"/>
</dbReference>
<dbReference type="SUPFAM" id="SSF54001">
    <property type="entry name" value="Cysteine proteinases"/>
    <property type="match status" value="2"/>
</dbReference>
<protein>
    <submittedName>
        <fullName evidence="7">Digestive cysteine proteinase 2</fullName>
    </submittedName>
</protein>
<dbReference type="Proteomes" id="UP000326759">
    <property type="component" value="Unassembled WGS sequence"/>
</dbReference>
<dbReference type="InterPro" id="IPR025660">
    <property type="entry name" value="Pept_his_AS"/>
</dbReference>
<dbReference type="OrthoDB" id="10253408at2759"/>
<dbReference type="AlphaFoldDB" id="A0A5N5T4G6"/>
<keyword evidence="5" id="KW-1015">Disulfide bond</keyword>
<gene>
    <name evidence="7" type="primary">LCP2</name>
    <name evidence="7" type="ORF">Anas_11481</name>
</gene>
<dbReference type="SMART" id="SM00645">
    <property type="entry name" value="Pept_C1"/>
    <property type="match status" value="2"/>
</dbReference>
<organism evidence="7 8">
    <name type="scientific">Armadillidium nasatum</name>
    <dbReference type="NCBI Taxonomy" id="96803"/>
    <lineage>
        <taxon>Eukaryota</taxon>
        <taxon>Metazoa</taxon>
        <taxon>Ecdysozoa</taxon>
        <taxon>Arthropoda</taxon>
        <taxon>Crustacea</taxon>
        <taxon>Multicrustacea</taxon>
        <taxon>Malacostraca</taxon>
        <taxon>Eumalacostraca</taxon>
        <taxon>Peracarida</taxon>
        <taxon>Isopoda</taxon>
        <taxon>Oniscidea</taxon>
        <taxon>Crinocheta</taxon>
        <taxon>Armadillidiidae</taxon>
        <taxon>Armadillidium</taxon>
    </lineage>
</organism>
<dbReference type="InterPro" id="IPR000668">
    <property type="entry name" value="Peptidase_C1A_C"/>
</dbReference>
<keyword evidence="3" id="KW-0378">Hydrolase</keyword>
<feature type="domain" description="Peptidase C1A papain C-terminal" evidence="6">
    <location>
        <begin position="304"/>
        <end position="517"/>
    </location>
</feature>
<name>A0A5N5T4G6_9CRUS</name>
<comment type="caution">
    <text evidence="7">The sequence shown here is derived from an EMBL/GenBank/DDBJ whole genome shotgun (WGS) entry which is preliminary data.</text>
</comment>
<dbReference type="InterPro" id="IPR000169">
    <property type="entry name" value="Pept_cys_AS"/>
</dbReference>
<evidence type="ECO:0000256" key="4">
    <source>
        <dbReference type="ARBA" id="ARBA00022807"/>
    </source>
</evidence>
<sequence length="519" mass="56189">MYIYSTVPRSTVEDTAYLRGFKHRAGDLKLKGTTPFEPQVGVQYPETVDWRDEGYVTRVKDQGQCGSCWAFSATGSLEGQHFASTGNLVSLSEQNLVDCVTGDNCNGGWTTDAFDYVHKNGGIDTEFFYPYTATNGVCKYSADHVGATCTGYKTIAKSEDSLLEACATIGPISVAIDASHLSFQVYNSGVYYESACSSVNLDHAVLVVGYGTENLEDYWLVKNSWGVSWGERGYIKMARNKNNNCALIAEHNKKFDNGEVTFKMAVNKFADMTAEETSYLRGYKSSPIRNENAPIYKPVEGEALAATVDWRNQGYVTGVKDQGQCGSCWAFSSTGSLEGQNFAKTGKLVSLSEQNLVDCVTLCAGCNGGWMTYAFNYVHNNGGIDTEASYPYQARDATCRYSAANRGGTCSGFTEIASGSETGLQSATASVGPISVAIDASKVSYQLYASGVYYESSCSSTNLDHGVLVVGYGTESGSDYWLVKNSWGTSWGESGYIKMARNRNNNCGIATEASYPHVA</sequence>
<evidence type="ECO:0000259" key="6">
    <source>
        <dbReference type="SMART" id="SM00645"/>
    </source>
</evidence>
<dbReference type="CDD" id="cd02248">
    <property type="entry name" value="Peptidase_C1A"/>
    <property type="match status" value="2"/>
</dbReference>
<feature type="domain" description="Peptidase C1A papain C-terminal" evidence="6">
    <location>
        <begin position="44"/>
        <end position="256"/>
    </location>
</feature>
<dbReference type="GO" id="GO:0006508">
    <property type="term" value="P:proteolysis"/>
    <property type="evidence" value="ECO:0007669"/>
    <property type="project" value="UniProtKB-KW"/>
</dbReference>
<proteinExistence type="inferred from homology"/>
<comment type="similarity">
    <text evidence="1">Belongs to the peptidase C1 family.</text>
</comment>
<dbReference type="Gene3D" id="3.90.70.10">
    <property type="entry name" value="Cysteine proteinases"/>
    <property type="match status" value="2"/>
</dbReference>
<evidence type="ECO:0000256" key="3">
    <source>
        <dbReference type="ARBA" id="ARBA00022801"/>
    </source>
</evidence>
<dbReference type="PROSITE" id="PS00639">
    <property type="entry name" value="THIOL_PROTEASE_HIS"/>
    <property type="match status" value="2"/>
</dbReference>
<evidence type="ECO:0000256" key="5">
    <source>
        <dbReference type="ARBA" id="ARBA00023157"/>
    </source>
</evidence>
<evidence type="ECO:0000256" key="2">
    <source>
        <dbReference type="ARBA" id="ARBA00022670"/>
    </source>
</evidence>
<keyword evidence="2" id="KW-0645">Protease</keyword>
<evidence type="ECO:0000256" key="1">
    <source>
        <dbReference type="ARBA" id="ARBA00008455"/>
    </source>
</evidence>
<dbReference type="EMBL" id="SEYY01010890">
    <property type="protein sequence ID" value="KAB7501366.1"/>
    <property type="molecule type" value="Genomic_DNA"/>
</dbReference>
<keyword evidence="8" id="KW-1185">Reference proteome</keyword>
<dbReference type="PROSITE" id="PS00640">
    <property type="entry name" value="THIOL_PROTEASE_ASN"/>
    <property type="match status" value="2"/>
</dbReference>
<accession>A0A5N5T4G6</accession>
<dbReference type="FunFam" id="3.90.70.10:FF:000006">
    <property type="entry name" value="Cathepsin S"/>
    <property type="match status" value="2"/>
</dbReference>
<evidence type="ECO:0000313" key="8">
    <source>
        <dbReference type="Proteomes" id="UP000326759"/>
    </source>
</evidence>